<accession>A0A151NE84</accession>
<evidence type="ECO:0000256" key="1">
    <source>
        <dbReference type="SAM" id="MobiDB-lite"/>
    </source>
</evidence>
<protein>
    <submittedName>
        <fullName evidence="2">Uncharacterized protein</fullName>
    </submittedName>
</protein>
<evidence type="ECO:0000313" key="2">
    <source>
        <dbReference type="EMBL" id="KYO35040.1"/>
    </source>
</evidence>
<sequence length="108" mass="11759">MHEGGRSLAPPRQTCPSLPRPALSRDLVQGTLRERSVAWGTQLLLAHRISPFPSAGLPLARLEVATSLSLSPDHIGTHEETCSCWSFQGSLTFCLHFPHLPGTMKFTG</sequence>
<proteinExistence type="predicted"/>
<feature type="region of interest" description="Disordered" evidence="1">
    <location>
        <begin position="1"/>
        <end position="22"/>
    </location>
</feature>
<dbReference type="EMBL" id="AKHW03003207">
    <property type="protein sequence ID" value="KYO35040.1"/>
    <property type="molecule type" value="Genomic_DNA"/>
</dbReference>
<reference evidence="2 3" key="1">
    <citation type="journal article" date="2012" name="Genome Biol.">
        <title>Sequencing three crocodilian genomes to illuminate the evolution of archosaurs and amniotes.</title>
        <authorList>
            <person name="St John J.A."/>
            <person name="Braun E.L."/>
            <person name="Isberg S.R."/>
            <person name="Miles L.G."/>
            <person name="Chong A.Y."/>
            <person name="Gongora J."/>
            <person name="Dalzell P."/>
            <person name="Moran C."/>
            <person name="Bed'hom B."/>
            <person name="Abzhanov A."/>
            <person name="Burgess S.C."/>
            <person name="Cooksey A.M."/>
            <person name="Castoe T.A."/>
            <person name="Crawford N.G."/>
            <person name="Densmore L.D."/>
            <person name="Drew J.C."/>
            <person name="Edwards S.V."/>
            <person name="Faircloth B.C."/>
            <person name="Fujita M.K."/>
            <person name="Greenwold M.J."/>
            <person name="Hoffmann F.G."/>
            <person name="Howard J.M."/>
            <person name="Iguchi T."/>
            <person name="Janes D.E."/>
            <person name="Khan S.Y."/>
            <person name="Kohno S."/>
            <person name="de Koning A.J."/>
            <person name="Lance S.L."/>
            <person name="McCarthy F.M."/>
            <person name="McCormack J.E."/>
            <person name="Merchant M.E."/>
            <person name="Peterson D.G."/>
            <person name="Pollock D.D."/>
            <person name="Pourmand N."/>
            <person name="Raney B.J."/>
            <person name="Roessler K.A."/>
            <person name="Sanford J.R."/>
            <person name="Sawyer R.H."/>
            <person name="Schmidt C.J."/>
            <person name="Triplett E.W."/>
            <person name="Tuberville T.D."/>
            <person name="Venegas-Anaya M."/>
            <person name="Howard J.T."/>
            <person name="Jarvis E.D."/>
            <person name="Guillette L.J.Jr."/>
            <person name="Glenn T.C."/>
            <person name="Green R.E."/>
            <person name="Ray D.A."/>
        </authorList>
    </citation>
    <scope>NUCLEOTIDE SEQUENCE [LARGE SCALE GENOMIC DNA]</scope>
    <source>
        <strain evidence="2">KSC_2009_1</strain>
    </source>
</reference>
<evidence type="ECO:0000313" key="3">
    <source>
        <dbReference type="Proteomes" id="UP000050525"/>
    </source>
</evidence>
<keyword evidence="3" id="KW-1185">Reference proteome</keyword>
<comment type="caution">
    <text evidence="2">The sequence shown here is derived from an EMBL/GenBank/DDBJ whole genome shotgun (WGS) entry which is preliminary data.</text>
</comment>
<name>A0A151NE84_ALLMI</name>
<gene>
    <name evidence="2" type="ORF">Y1Q_0000946</name>
</gene>
<organism evidence="2 3">
    <name type="scientific">Alligator mississippiensis</name>
    <name type="common">American alligator</name>
    <dbReference type="NCBI Taxonomy" id="8496"/>
    <lineage>
        <taxon>Eukaryota</taxon>
        <taxon>Metazoa</taxon>
        <taxon>Chordata</taxon>
        <taxon>Craniata</taxon>
        <taxon>Vertebrata</taxon>
        <taxon>Euteleostomi</taxon>
        <taxon>Archelosauria</taxon>
        <taxon>Archosauria</taxon>
        <taxon>Crocodylia</taxon>
        <taxon>Alligatoridae</taxon>
        <taxon>Alligatorinae</taxon>
        <taxon>Alligator</taxon>
    </lineage>
</organism>
<dbReference type="AlphaFoldDB" id="A0A151NE84"/>
<dbReference type="Proteomes" id="UP000050525">
    <property type="component" value="Unassembled WGS sequence"/>
</dbReference>